<organism evidence="11 12">
    <name type="scientific">Actinomadura viridis</name>
    <dbReference type="NCBI Taxonomy" id="58110"/>
    <lineage>
        <taxon>Bacteria</taxon>
        <taxon>Bacillati</taxon>
        <taxon>Actinomycetota</taxon>
        <taxon>Actinomycetes</taxon>
        <taxon>Streptosporangiales</taxon>
        <taxon>Thermomonosporaceae</taxon>
        <taxon>Actinomadura</taxon>
    </lineage>
</organism>
<evidence type="ECO:0000256" key="9">
    <source>
        <dbReference type="SAM" id="Phobius"/>
    </source>
</evidence>
<dbReference type="Pfam" id="PF02518">
    <property type="entry name" value="HATPase_c"/>
    <property type="match status" value="1"/>
</dbReference>
<protein>
    <recommendedName>
        <fullName evidence="2">histidine kinase</fullName>
        <ecNumber evidence="2">2.7.13.3</ecNumber>
    </recommendedName>
</protein>
<feature type="region of interest" description="Disordered" evidence="8">
    <location>
        <begin position="532"/>
        <end position="589"/>
    </location>
</feature>
<dbReference type="Proteomes" id="UP000614047">
    <property type="component" value="Unassembled WGS sequence"/>
</dbReference>
<dbReference type="GO" id="GO:0000160">
    <property type="term" value="P:phosphorelay signal transduction system"/>
    <property type="evidence" value="ECO:0007669"/>
    <property type="project" value="TreeGrafter"/>
</dbReference>
<dbReference type="InterPro" id="IPR050428">
    <property type="entry name" value="TCS_sensor_his_kinase"/>
</dbReference>
<evidence type="ECO:0000313" key="11">
    <source>
        <dbReference type="EMBL" id="MBG6092890.1"/>
    </source>
</evidence>
<dbReference type="GO" id="GO:0004673">
    <property type="term" value="F:protein histidine kinase activity"/>
    <property type="evidence" value="ECO:0007669"/>
    <property type="project" value="UniProtKB-EC"/>
</dbReference>
<dbReference type="EC" id="2.7.13.3" evidence="2"/>
<feature type="transmembrane region" description="Helical" evidence="9">
    <location>
        <begin position="20"/>
        <end position="41"/>
    </location>
</feature>
<feature type="compositionally biased region" description="Low complexity" evidence="8">
    <location>
        <begin position="544"/>
        <end position="562"/>
    </location>
</feature>
<dbReference type="PANTHER" id="PTHR45436">
    <property type="entry name" value="SENSOR HISTIDINE KINASE YKOH"/>
    <property type="match status" value="1"/>
</dbReference>
<evidence type="ECO:0000256" key="2">
    <source>
        <dbReference type="ARBA" id="ARBA00012438"/>
    </source>
</evidence>
<evidence type="ECO:0000256" key="4">
    <source>
        <dbReference type="ARBA" id="ARBA00022679"/>
    </source>
</evidence>
<feature type="compositionally biased region" description="Low complexity" evidence="8">
    <location>
        <begin position="470"/>
        <end position="490"/>
    </location>
</feature>
<dbReference type="PROSITE" id="PS51257">
    <property type="entry name" value="PROKAR_LIPOPROTEIN"/>
    <property type="match status" value="1"/>
</dbReference>
<dbReference type="Gene3D" id="3.30.565.10">
    <property type="entry name" value="Histidine kinase-like ATPase, C-terminal domain"/>
    <property type="match status" value="1"/>
</dbReference>
<proteinExistence type="predicted"/>
<feature type="transmembrane region" description="Helical" evidence="9">
    <location>
        <begin position="47"/>
        <end position="70"/>
    </location>
</feature>
<feature type="domain" description="Histidine kinase" evidence="10">
    <location>
        <begin position="328"/>
        <end position="433"/>
    </location>
</feature>
<keyword evidence="4" id="KW-0808">Transferase</keyword>
<keyword evidence="7 9" id="KW-1133">Transmembrane helix</keyword>
<dbReference type="PANTHER" id="PTHR45436:SF5">
    <property type="entry name" value="SENSOR HISTIDINE KINASE TRCS"/>
    <property type="match status" value="1"/>
</dbReference>
<dbReference type="SMART" id="SM00387">
    <property type="entry name" value="HATPase_c"/>
    <property type="match status" value="1"/>
</dbReference>
<comment type="catalytic activity">
    <reaction evidence="1">
        <text>ATP + protein L-histidine = ADP + protein N-phospho-L-histidine.</text>
        <dbReference type="EC" id="2.7.13.3"/>
    </reaction>
</comment>
<evidence type="ECO:0000256" key="7">
    <source>
        <dbReference type="ARBA" id="ARBA00022989"/>
    </source>
</evidence>
<keyword evidence="5 9" id="KW-0812">Transmembrane</keyword>
<dbReference type="RefSeq" id="WP_197015014.1">
    <property type="nucleotide sequence ID" value="NZ_JADOUA010000001.1"/>
</dbReference>
<dbReference type="EMBL" id="JADOUA010000001">
    <property type="protein sequence ID" value="MBG6092890.1"/>
    <property type="molecule type" value="Genomic_DNA"/>
</dbReference>
<dbReference type="PROSITE" id="PS50109">
    <property type="entry name" value="HIS_KIN"/>
    <property type="match status" value="1"/>
</dbReference>
<dbReference type="InterPro" id="IPR003594">
    <property type="entry name" value="HATPase_dom"/>
</dbReference>
<keyword evidence="6 11" id="KW-0418">Kinase</keyword>
<dbReference type="InterPro" id="IPR005467">
    <property type="entry name" value="His_kinase_dom"/>
</dbReference>
<dbReference type="AlphaFoldDB" id="A0A931DMW6"/>
<comment type="caution">
    <text evidence="11">The sequence shown here is derived from an EMBL/GenBank/DDBJ whole genome shotgun (WGS) entry which is preliminary data.</text>
</comment>
<feature type="compositionally biased region" description="Gly residues" evidence="8">
    <location>
        <begin position="579"/>
        <end position="589"/>
    </location>
</feature>
<evidence type="ECO:0000313" key="12">
    <source>
        <dbReference type="Proteomes" id="UP000614047"/>
    </source>
</evidence>
<reference evidence="11" key="1">
    <citation type="submission" date="2020-11" db="EMBL/GenBank/DDBJ databases">
        <title>Sequencing the genomes of 1000 actinobacteria strains.</title>
        <authorList>
            <person name="Klenk H.-P."/>
        </authorList>
    </citation>
    <scope>NUCLEOTIDE SEQUENCE</scope>
    <source>
        <strain evidence="11">DSM 43175</strain>
    </source>
</reference>
<keyword evidence="9" id="KW-0472">Membrane</keyword>
<evidence type="ECO:0000256" key="5">
    <source>
        <dbReference type="ARBA" id="ARBA00022692"/>
    </source>
</evidence>
<gene>
    <name evidence="11" type="ORF">IW256_007003</name>
</gene>
<keyword evidence="12" id="KW-1185">Reference proteome</keyword>
<dbReference type="InterPro" id="IPR036890">
    <property type="entry name" value="HATPase_C_sf"/>
</dbReference>
<keyword evidence="3" id="KW-0597">Phosphoprotein</keyword>
<dbReference type="GO" id="GO:0005886">
    <property type="term" value="C:plasma membrane"/>
    <property type="evidence" value="ECO:0007669"/>
    <property type="project" value="TreeGrafter"/>
</dbReference>
<feature type="region of interest" description="Disordered" evidence="8">
    <location>
        <begin position="437"/>
        <end position="501"/>
    </location>
</feature>
<sequence length="589" mass="60733">MAVHAGRSRGERAALERALLVWVIATIVVGCGWLGALSAAGEHTRTLVAAGGGAAALVITLAIAAAAYFAEYARRLRGRLAALESDGDRLEHRLREMVAGPLPEMIGRLREGAAPQAALENVPARRDPVLGPLLRTVAESVAAGEHRAARAAADRADLEAEAARLADSTVPTLVKRIREDRASVPAVLAEIPVPAQQPLETLLRRIAEDLAAGERTSAAARAACASAAARIQAQTTRMLAQLRELQHRHGDDEVFGDLLDLDHHLSQMGRLADSIALLSGGRSGRRWTKPIVMESILRGAMGRIAAYQRVQYHSTSTAAVAGFAAEGVMHALAELMDNAANFSPHGTMVHVYVEEEDAGVVVTIEDSGLGMRQRERQRAERLVSEAADLTSLPGTRLGLAVVGRLARKHALTVSFRPSARGGTGAVVLIPRQLITHSSDGFTGKGAPAPTASGEQRLSGRAGARGDRAAARAGAGSRAASGPAPSRPAAAEPGEDGDDLPKRRRGATLAAAPAGPAPRPAARTGNAGARFAAFRQSAAVRRDPAGATGPLPAAPATSTPADAGSGGVPSAAPDVRPEPGAGGGSEDAGR</sequence>
<name>A0A931DMW6_9ACTN</name>
<evidence type="ECO:0000256" key="3">
    <source>
        <dbReference type="ARBA" id="ARBA00022553"/>
    </source>
</evidence>
<evidence type="ECO:0000259" key="10">
    <source>
        <dbReference type="PROSITE" id="PS50109"/>
    </source>
</evidence>
<evidence type="ECO:0000256" key="1">
    <source>
        <dbReference type="ARBA" id="ARBA00000085"/>
    </source>
</evidence>
<evidence type="ECO:0000256" key="8">
    <source>
        <dbReference type="SAM" id="MobiDB-lite"/>
    </source>
</evidence>
<evidence type="ECO:0000256" key="6">
    <source>
        <dbReference type="ARBA" id="ARBA00022777"/>
    </source>
</evidence>
<dbReference type="SUPFAM" id="SSF55874">
    <property type="entry name" value="ATPase domain of HSP90 chaperone/DNA topoisomerase II/histidine kinase"/>
    <property type="match status" value="1"/>
</dbReference>
<accession>A0A931DMW6</accession>